<dbReference type="InterPro" id="IPR047057">
    <property type="entry name" value="MerR_fam"/>
</dbReference>
<dbReference type="CDD" id="cd00592">
    <property type="entry name" value="HTH_MerR-like"/>
    <property type="match status" value="1"/>
</dbReference>
<dbReference type="EMBL" id="BJCC01000027">
    <property type="protein sequence ID" value="GCF95091.1"/>
    <property type="molecule type" value="Genomic_DNA"/>
</dbReference>
<dbReference type="InterPro" id="IPR009061">
    <property type="entry name" value="DNA-bd_dom_put_sf"/>
</dbReference>
<dbReference type="PROSITE" id="PS00552">
    <property type="entry name" value="HTH_MERR_1"/>
    <property type="match status" value="1"/>
</dbReference>
<keyword evidence="2" id="KW-0805">Transcription regulation</keyword>
<keyword evidence="7" id="KW-1185">Reference proteome</keyword>
<protein>
    <submittedName>
        <fullName evidence="6">MerR family transcriptional regulator</fullName>
    </submittedName>
</protein>
<evidence type="ECO:0000259" key="5">
    <source>
        <dbReference type="PROSITE" id="PS50937"/>
    </source>
</evidence>
<gene>
    <name evidence="6" type="ORF">NRIC_29820</name>
</gene>
<dbReference type="SUPFAM" id="SSF46955">
    <property type="entry name" value="Putative DNA-binding domain"/>
    <property type="match status" value="2"/>
</dbReference>
<evidence type="ECO:0000313" key="7">
    <source>
        <dbReference type="Proteomes" id="UP000290567"/>
    </source>
</evidence>
<accession>A0A4P5PFD2</accession>
<dbReference type="GO" id="GO:0003677">
    <property type="term" value="F:DNA binding"/>
    <property type="evidence" value="ECO:0007669"/>
    <property type="project" value="UniProtKB-KW"/>
</dbReference>
<proteinExistence type="predicted"/>
<evidence type="ECO:0000256" key="2">
    <source>
        <dbReference type="ARBA" id="ARBA00023015"/>
    </source>
</evidence>
<dbReference type="InterPro" id="IPR000551">
    <property type="entry name" value="MerR-type_HTH_dom"/>
</dbReference>
<dbReference type="PROSITE" id="PS50937">
    <property type="entry name" value="HTH_MERR_2"/>
    <property type="match status" value="2"/>
</dbReference>
<dbReference type="AlphaFoldDB" id="A0A4P5PFD2"/>
<evidence type="ECO:0000256" key="4">
    <source>
        <dbReference type="ARBA" id="ARBA00023163"/>
    </source>
</evidence>
<sequence>MPYYTSEVAKMVSLHPNTIRKYEEWALIPKPERAANGYRLFTDYHVELIQLARIAFQIEVLQSGLRREMAEMIKKLATYDFAGAKEGIQHYQALADLEVARAYEAIAIVEDLLSGDTAAQTLSLTRSQAAESLGVTVDALRNWELNGLLQIKRSVNGYRIYTSEDLRRLKVIRTLRSANYSLEAILRLLLTLEQQKNASIEKVLDTPHPDEDIIAVCDRLLTSLAKAKENAVVIEQRIASLENTYRKEQKSDR</sequence>
<keyword evidence="1" id="KW-0678">Repressor</keyword>
<dbReference type="PANTHER" id="PTHR30204">
    <property type="entry name" value="REDOX-CYCLING DRUG-SENSING TRANSCRIPTIONAL ACTIVATOR SOXR"/>
    <property type="match status" value="1"/>
</dbReference>
<name>A0A4P5PFD2_9ENTE</name>
<dbReference type="Proteomes" id="UP000290567">
    <property type="component" value="Unassembled WGS sequence"/>
</dbReference>
<feature type="domain" description="HTH merR-type" evidence="5">
    <location>
        <begin position="1"/>
        <end position="59"/>
    </location>
</feature>
<keyword evidence="4" id="KW-0804">Transcription</keyword>
<keyword evidence="3" id="KW-0238">DNA-binding</keyword>
<dbReference type="Pfam" id="PF00376">
    <property type="entry name" value="MerR"/>
    <property type="match status" value="1"/>
</dbReference>
<dbReference type="Gene3D" id="1.10.1660.10">
    <property type="match status" value="2"/>
</dbReference>
<dbReference type="RefSeq" id="WP_146623492.1">
    <property type="nucleotide sequence ID" value="NZ_BJCC01000027.1"/>
</dbReference>
<evidence type="ECO:0000256" key="3">
    <source>
        <dbReference type="ARBA" id="ARBA00023125"/>
    </source>
</evidence>
<feature type="domain" description="HTH merR-type" evidence="5">
    <location>
        <begin position="123"/>
        <end position="191"/>
    </location>
</feature>
<comment type="caution">
    <text evidence="6">The sequence shown here is derived from an EMBL/GenBank/DDBJ whole genome shotgun (WGS) entry which is preliminary data.</text>
</comment>
<dbReference type="PANTHER" id="PTHR30204:SF69">
    <property type="entry name" value="MERR-FAMILY TRANSCRIPTIONAL REGULATOR"/>
    <property type="match status" value="1"/>
</dbReference>
<evidence type="ECO:0000313" key="6">
    <source>
        <dbReference type="EMBL" id="GCF95091.1"/>
    </source>
</evidence>
<reference evidence="7" key="1">
    <citation type="submission" date="2019-02" db="EMBL/GenBank/DDBJ databases">
        <title>Draft genome sequence of Enterococcus sp. Gos25-1.</title>
        <authorList>
            <person name="Tanaka N."/>
            <person name="Shiwa Y."/>
            <person name="Fujita N."/>
        </authorList>
    </citation>
    <scope>NUCLEOTIDE SEQUENCE [LARGE SCALE GENOMIC DNA]</scope>
    <source>
        <strain evidence="7">Gos25-1</strain>
    </source>
</reference>
<organism evidence="6 7">
    <name type="scientific">Enterococcus florum</name>
    <dbReference type="NCBI Taxonomy" id="2480627"/>
    <lineage>
        <taxon>Bacteria</taxon>
        <taxon>Bacillati</taxon>
        <taxon>Bacillota</taxon>
        <taxon>Bacilli</taxon>
        <taxon>Lactobacillales</taxon>
        <taxon>Enterococcaceae</taxon>
        <taxon>Enterococcus</taxon>
    </lineage>
</organism>
<dbReference type="SMART" id="SM00422">
    <property type="entry name" value="HTH_MERR"/>
    <property type="match status" value="2"/>
</dbReference>
<dbReference type="OrthoDB" id="1894615at2"/>
<evidence type="ECO:0000256" key="1">
    <source>
        <dbReference type="ARBA" id="ARBA00022491"/>
    </source>
</evidence>
<dbReference type="GO" id="GO:0003700">
    <property type="term" value="F:DNA-binding transcription factor activity"/>
    <property type="evidence" value="ECO:0007669"/>
    <property type="project" value="InterPro"/>
</dbReference>
<dbReference type="Pfam" id="PF13411">
    <property type="entry name" value="MerR_1"/>
    <property type="match status" value="1"/>
</dbReference>